<comment type="caution">
    <text evidence="1">The sequence shown here is derived from an EMBL/GenBank/DDBJ whole genome shotgun (WGS) entry which is preliminary data.</text>
</comment>
<reference evidence="1 2" key="1">
    <citation type="submission" date="2012-10" db="EMBL/GenBank/DDBJ databases">
        <title>The draft sequence of the Mycobacterium pheli genome.</title>
        <authorList>
            <person name="Pettersson B.M.F."/>
            <person name="Das S."/>
            <person name="Dasgupta S."/>
            <person name="Bhattacharya A."/>
            <person name="Kirsebom L.A."/>
        </authorList>
    </citation>
    <scope>NUCLEOTIDE SEQUENCE [LARGE SCALE GENOMIC DNA]</scope>
    <source>
        <strain evidence="1 2">CCUG 21000</strain>
    </source>
</reference>
<dbReference type="InterPro" id="IPR016791">
    <property type="entry name" value="Polyketide_synth_GrhN/RubW_prd"/>
</dbReference>
<accession>A0A5N5VFQ4</accession>
<dbReference type="AlphaFoldDB" id="A0A5N5VFQ4"/>
<keyword evidence="2" id="KW-1185">Reference proteome</keyword>
<dbReference type="EMBL" id="ANBP01000002">
    <property type="protein sequence ID" value="KAB7759309.1"/>
    <property type="molecule type" value="Genomic_DNA"/>
</dbReference>
<sequence length="161" mass="17718">MTDPAVGTGHPPEFLMGLLNRTLRVLLPTPLAGPLRNQFMLLKFTGRKTGRQFEIPVTAHQIDGALYALANAGWKANFRGDHDVTVVHGGRTTAMRGELIDDPDAVADLARRLAQSYGPKRAQTMMGLKFRDDASVPSLQEFRDAAHRDKLVAIQFTPVTQ</sequence>
<evidence type="ECO:0000313" key="2">
    <source>
        <dbReference type="Proteomes" id="UP000325690"/>
    </source>
</evidence>
<protein>
    <recommendedName>
        <fullName evidence="3">Nitroreductase</fullName>
    </recommendedName>
</protein>
<dbReference type="GeneID" id="74301427"/>
<dbReference type="Proteomes" id="UP000325690">
    <property type="component" value="Unassembled WGS sequence"/>
</dbReference>
<dbReference type="InterPro" id="IPR012349">
    <property type="entry name" value="Split_barrel_FMN-bd"/>
</dbReference>
<proteinExistence type="predicted"/>
<dbReference type="PIRSF" id="PIRSF021513">
    <property type="entry name" value="GrhN_RubW_prd"/>
    <property type="match status" value="1"/>
</dbReference>
<dbReference type="Gene3D" id="2.30.110.10">
    <property type="entry name" value="Electron Transport, Fmn-binding Protein, Chain A"/>
    <property type="match status" value="1"/>
</dbReference>
<dbReference type="RefSeq" id="WP_003886071.1">
    <property type="nucleotide sequence ID" value="NZ_ANBO01000042.1"/>
</dbReference>
<gene>
    <name evidence="1" type="ORF">MPHL21000_03610</name>
</gene>
<organism evidence="1 2">
    <name type="scientific">Mycolicibacterium phlei DSM 43239 = CCUG 21000</name>
    <dbReference type="NCBI Taxonomy" id="1226750"/>
    <lineage>
        <taxon>Bacteria</taxon>
        <taxon>Bacillati</taxon>
        <taxon>Actinomycetota</taxon>
        <taxon>Actinomycetes</taxon>
        <taxon>Mycobacteriales</taxon>
        <taxon>Mycobacteriaceae</taxon>
        <taxon>Mycolicibacterium</taxon>
    </lineage>
</organism>
<evidence type="ECO:0008006" key="3">
    <source>
        <dbReference type="Google" id="ProtNLM"/>
    </source>
</evidence>
<evidence type="ECO:0000313" key="1">
    <source>
        <dbReference type="EMBL" id="KAB7759309.1"/>
    </source>
</evidence>
<name>A0A5N5VFQ4_MYCPH</name>